<dbReference type="GO" id="GO:0043139">
    <property type="term" value="F:5'-3' DNA helicase activity"/>
    <property type="evidence" value="ECO:0007669"/>
    <property type="project" value="UniProtKB-EC"/>
</dbReference>
<keyword evidence="1" id="KW-0227">DNA damage</keyword>
<comment type="catalytic activity">
    <reaction evidence="1">
        <text>ATP + H2O = ADP + phosphate + H(+)</text>
        <dbReference type="Rhea" id="RHEA:13065"/>
        <dbReference type="ChEBI" id="CHEBI:15377"/>
        <dbReference type="ChEBI" id="CHEBI:15378"/>
        <dbReference type="ChEBI" id="CHEBI:30616"/>
        <dbReference type="ChEBI" id="CHEBI:43474"/>
        <dbReference type="ChEBI" id="CHEBI:456216"/>
        <dbReference type="EC" id="5.6.2.3"/>
    </reaction>
</comment>
<keyword evidence="1" id="KW-0067">ATP-binding</keyword>
<dbReference type="OrthoDB" id="10050764at2759"/>
<feature type="domain" description="DNA helicase Pif1-like DEAD-box helicase" evidence="2">
    <location>
        <begin position="47"/>
        <end position="145"/>
    </location>
</feature>
<dbReference type="Proteomes" id="UP001152795">
    <property type="component" value="Unassembled WGS sequence"/>
</dbReference>
<keyword evidence="4" id="KW-1185">Reference proteome</keyword>
<dbReference type="InterPro" id="IPR027417">
    <property type="entry name" value="P-loop_NTPase"/>
</dbReference>
<sequence>MNVDSIISSVMSHDTCKHRWFETDVLCIDKVSFAGVQNSRMNVDSIISSVMSRDTCKHRWLETDVLCIDEVSQPSAKNIELMNVLAQQVRGSIKLSGGLHVICIGDFFQLPPTENYVDKGRYCFESILWQHMFNHSVMLKTVYHQDPEEK</sequence>
<keyword evidence="1 3" id="KW-0347">Helicase</keyword>
<dbReference type="Gene3D" id="3.40.50.300">
    <property type="entry name" value="P-loop containing nucleotide triphosphate hydrolases"/>
    <property type="match status" value="1"/>
</dbReference>
<dbReference type="GO" id="GO:0006310">
    <property type="term" value="P:DNA recombination"/>
    <property type="evidence" value="ECO:0007669"/>
    <property type="project" value="UniProtKB-KW"/>
</dbReference>
<protein>
    <recommendedName>
        <fullName evidence="1">ATP-dependent DNA helicase</fullName>
        <ecNumber evidence="1">5.6.2.3</ecNumber>
    </recommendedName>
</protein>
<gene>
    <name evidence="3" type="ORF">PACLA_8A007500</name>
</gene>
<dbReference type="Pfam" id="PF05970">
    <property type="entry name" value="PIF1"/>
    <property type="match status" value="1"/>
</dbReference>
<dbReference type="InterPro" id="IPR010285">
    <property type="entry name" value="DNA_helicase_pif1-like_DEAD"/>
</dbReference>
<accession>A0A6S7GPP8</accession>
<keyword evidence="1" id="KW-0547">Nucleotide-binding</keyword>
<evidence type="ECO:0000313" key="3">
    <source>
        <dbReference type="EMBL" id="CAB3991909.1"/>
    </source>
</evidence>
<dbReference type="AlphaFoldDB" id="A0A6S7GPP8"/>
<keyword evidence="1" id="KW-0233">DNA recombination</keyword>
<evidence type="ECO:0000313" key="4">
    <source>
        <dbReference type="Proteomes" id="UP001152795"/>
    </source>
</evidence>
<comment type="caution">
    <text evidence="3">The sequence shown here is derived from an EMBL/GenBank/DDBJ whole genome shotgun (WGS) entry which is preliminary data.</text>
</comment>
<dbReference type="GO" id="GO:0005524">
    <property type="term" value="F:ATP binding"/>
    <property type="evidence" value="ECO:0007669"/>
    <property type="project" value="UniProtKB-KW"/>
</dbReference>
<dbReference type="GO" id="GO:0016787">
    <property type="term" value="F:hydrolase activity"/>
    <property type="evidence" value="ECO:0007669"/>
    <property type="project" value="UniProtKB-KW"/>
</dbReference>
<keyword evidence="1" id="KW-0378">Hydrolase</keyword>
<dbReference type="SUPFAM" id="SSF52540">
    <property type="entry name" value="P-loop containing nucleoside triphosphate hydrolases"/>
    <property type="match status" value="1"/>
</dbReference>
<name>A0A6S7GPP8_PARCT</name>
<dbReference type="GO" id="GO:0000723">
    <property type="term" value="P:telomere maintenance"/>
    <property type="evidence" value="ECO:0007669"/>
    <property type="project" value="InterPro"/>
</dbReference>
<dbReference type="EC" id="5.6.2.3" evidence="1"/>
<dbReference type="EMBL" id="CACRXK020001940">
    <property type="protein sequence ID" value="CAB3991909.1"/>
    <property type="molecule type" value="Genomic_DNA"/>
</dbReference>
<organism evidence="3 4">
    <name type="scientific">Paramuricea clavata</name>
    <name type="common">Red gorgonian</name>
    <name type="synonym">Violescent sea-whip</name>
    <dbReference type="NCBI Taxonomy" id="317549"/>
    <lineage>
        <taxon>Eukaryota</taxon>
        <taxon>Metazoa</taxon>
        <taxon>Cnidaria</taxon>
        <taxon>Anthozoa</taxon>
        <taxon>Octocorallia</taxon>
        <taxon>Malacalcyonacea</taxon>
        <taxon>Plexauridae</taxon>
        <taxon>Paramuricea</taxon>
    </lineage>
</organism>
<keyword evidence="1" id="KW-0234">DNA repair</keyword>
<proteinExistence type="inferred from homology"/>
<evidence type="ECO:0000256" key="1">
    <source>
        <dbReference type="RuleBase" id="RU363044"/>
    </source>
</evidence>
<reference evidence="3" key="1">
    <citation type="submission" date="2020-04" db="EMBL/GenBank/DDBJ databases">
        <authorList>
            <person name="Alioto T."/>
            <person name="Alioto T."/>
            <person name="Gomez Garrido J."/>
        </authorList>
    </citation>
    <scope>NUCLEOTIDE SEQUENCE</scope>
    <source>
        <strain evidence="3">A484AB</strain>
    </source>
</reference>
<comment type="similarity">
    <text evidence="1">Belongs to the helicase family.</text>
</comment>
<comment type="cofactor">
    <cofactor evidence="1">
        <name>Mg(2+)</name>
        <dbReference type="ChEBI" id="CHEBI:18420"/>
    </cofactor>
</comment>
<dbReference type="GO" id="GO:0006281">
    <property type="term" value="P:DNA repair"/>
    <property type="evidence" value="ECO:0007669"/>
    <property type="project" value="UniProtKB-KW"/>
</dbReference>
<evidence type="ECO:0000259" key="2">
    <source>
        <dbReference type="Pfam" id="PF05970"/>
    </source>
</evidence>